<comment type="caution">
    <text evidence="1">The sequence shown here is derived from an EMBL/GenBank/DDBJ whole genome shotgun (WGS) entry which is preliminary data.</text>
</comment>
<keyword evidence="2" id="KW-1185">Reference proteome</keyword>
<protein>
    <submittedName>
        <fullName evidence="1">Uncharacterized protein</fullName>
    </submittedName>
</protein>
<name>A0A4C1W5X4_EUMVA</name>
<dbReference type="Proteomes" id="UP000299102">
    <property type="component" value="Unassembled WGS sequence"/>
</dbReference>
<gene>
    <name evidence="1" type="ORF">EVAR_41230_1</name>
</gene>
<accession>A0A4C1W5X4</accession>
<dbReference type="AlphaFoldDB" id="A0A4C1W5X4"/>
<evidence type="ECO:0000313" key="2">
    <source>
        <dbReference type="Proteomes" id="UP000299102"/>
    </source>
</evidence>
<dbReference type="EMBL" id="BGZK01000474">
    <property type="protein sequence ID" value="GBP45929.1"/>
    <property type="molecule type" value="Genomic_DNA"/>
</dbReference>
<sequence>MRALSITHQRLANTTPSVQSTLLLPVNVFVCRKSPPDHPYRMKLTGRGRPESKGMVRDLKYLKLPIRGSGCHVKTFLSALKVRKLFSETFPRIPRLVDVWSEYVSSQYFGCGAGAGAAISSFLQSGRAGGVAKGMLLTGHL</sequence>
<reference evidence="1 2" key="1">
    <citation type="journal article" date="2019" name="Commun. Biol.">
        <title>The bagworm genome reveals a unique fibroin gene that provides high tensile strength.</title>
        <authorList>
            <person name="Kono N."/>
            <person name="Nakamura H."/>
            <person name="Ohtoshi R."/>
            <person name="Tomita M."/>
            <person name="Numata K."/>
            <person name="Arakawa K."/>
        </authorList>
    </citation>
    <scope>NUCLEOTIDE SEQUENCE [LARGE SCALE GENOMIC DNA]</scope>
</reference>
<evidence type="ECO:0000313" key="1">
    <source>
        <dbReference type="EMBL" id="GBP45929.1"/>
    </source>
</evidence>
<proteinExistence type="predicted"/>
<organism evidence="1 2">
    <name type="scientific">Eumeta variegata</name>
    <name type="common">Bagworm moth</name>
    <name type="synonym">Eumeta japonica</name>
    <dbReference type="NCBI Taxonomy" id="151549"/>
    <lineage>
        <taxon>Eukaryota</taxon>
        <taxon>Metazoa</taxon>
        <taxon>Ecdysozoa</taxon>
        <taxon>Arthropoda</taxon>
        <taxon>Hexapoda</taxon>
        <taxon>Insecta</taxon>
        <taxon>Pterygota</taxon>
        <taxon>Neoptera</taxon>
        <taxon>Endopterygota</taxon>
        <taxon>Lepidoptera</taxon>
        <taxon>Glossata</taxon>
        <taxon>Ditrysia</taxon>
        <taxon>Tineoidea</taxon>
        <taxon>Psychidae</taxon>
        <taxon>Oiketicinae</taxon>
        <taxon>Eumeta</taxon>
    </lineage>
</organism>